<evidence type="ECO:0000256" key="1">
    <source>
        <dbReference type="SAM" id="MobiDB-lite"/>
    </source>
</evidence>
<proteinExistence type="predicted"/>
<sequence>MMPFFSSQSLPSAAAASMLSILVVAALAFSAVGYVEWSSGVNLTHFMGRTAADASTPVLPLKGRTGCEQGNRPLPALSLPLE</sequence>
<comment type="caution">
    <text evidence="2">The sequence shown here is derived from an EMBL/GenBank/DDBJ whole genome shotgun (WGS) entry which is preliminary data.</text>
</comment>
<name>A0ABV4F9W6_BRAEL</name>
<evidence type="ECO:0000313" key="3">
    <source>
        <dbReference type="Proteomes" id="UP001565471"/>
    </source>
</evidence>
<gene>
    <name evidence="2" type="ORF">ABIF29_007063</name>
</gene>
<dbReference type="Proteomes" id="UP001565471">
    <property type="component" value="Unassembled WGS sequence"/>
</dbReference>
<keyword evidence="3" id="KW-1185">Reference proteome</keyword>
<dbReference type="RefSeq" id="WP_129965246.1">
    <property type="nucleotide sequence ID" value="NZ_BJNL01000031.1"/>
</dbReference>
<dbReference type="EMBL" id="JBGBZA010000002">
    <property type="protein sequence ID" value="MEY9320264.1"/>
    <property type="molecule type" value="Genomic_DNA"/>
</dbReference>
<protein>
    <submittedName>
        <fullName evidence="2">Uncharacterized protein</fullName>
    </submittedName>
</protein>
<reference evidence="2 3" key="1">
    <citation type="submission" date="2024-07" db="EMBL/GenBank/DDBJ databases">
        <title>Genomic Encyclopedia of Type Strains, Phase V (KMG-V): Genome sequencing to study the core and pangenomes of soil and plant-associated prokaryotes.</title>
        <authorList>
            <person name="Whitman W."/>
        </authorList>
    </citation>
    <scope>NUCLEOTIDE SEQUENCE [LARGE SCALE GENOMIC DNA]</scope>
    <source>
        <strain evidence="2 3">USDA 415</strain>
    </source>
</reference>
<organism evidence="2 3">
    <name type="scientific">Bradyrhizobium elkanii</name>
    <dbReference type="NCBI Taxonomy" id="29448"/>
    <lineage>
        <taxon>Bacteria</taxon>
        <taxon>Pseudomonadati</taxon>
        <taxon>Pseudomonadota</taxon>
        <taxon>Alphaproteobacteria</taxon>
        <taxon>Hyphomicrobiales</taxon>
        <taxon>Nitrobacteraceae</taxon>
        <taxon>Bradyrhizobium</taxon>
    </lineage>
</organism>
<accession>A0ABV4F9W6</accession>
<feature type="region of interest" description="Disordered" evidence="1">
    <location>
        <begin position="63"/>
        <end position="82"/>
    </location>
</feature>
<dbReference type="GeneID" id="92951816"/>
<evidence type="ECO:0000313" key="2">
    <source>
        <dbReference type="EMBL" id="MEY9320264.1"/>
    </source>
</evidence>